<feature type="transmembrane region" description="Helical" evidence="2">
    <location>
        <begin position="718"/>
        <end position="736"/>
    </location>
</feature>
<feature type="transmembrane region" description="Helical" evidence="2">
    <location>
        <begin position="490"/>
        <end position="509"/>
    </location>
</feature>
<dbReference type="InterPro" id="IPR029044">
    <property type="entry name" value="Nucleotide-diphossugar_trans"/>
</dbReference>
<reference evidence="3" key="1">
    <citation type="submission" date="2023-07" db="EMBL/GenBank/DDBJ databases">
        <title>Sequencing the genomes of 1000 actinobacteria strains.</title>
        <authorList>
            <person name="Klenk H.-P."/>
        </authorList>
    </citation>
    <scope>NUCLEOTIDE SEQUENCE</scope>
    <source>
        <strain evidence="3">DSM 45977</strain>
    </source>
</reference>
<evidence type="ECO:0000313" key="3">
    <source>
        <dbReference type="EMBL" id="MDR7301301.1"/>
    </source>
</evidence>
<dbReference type="Gene3D" id="3.90.550.10">
    <property type="entry name" value="Spore Coat Polysaccharide Biosynthesis Protein SpsA, Chain A"/>
    <property type="match status" value="1"/>
</dbReference>
<accession>A0AAE4CLG6</accession>
<keyword evidence="4" id="KW-1185">Reference proteome</keyword>
<dbReference type="SUPFAM" id="SSF53448">
    <property type="entry name" value="Nucleotide-diphospho-sugar transferases"/>
    <property type="match status" value="1"/>
</dbReference>
<keyword evidence="2" id="KW-1133">Transmembrane helix</keyword>
<dbReference type="EMBL" id="JAVDXW010000001">
    <property type="protein sequence ID" value="MDR7301301.1"/>
    <property type="molecule type" value="Genomic_DNA"/>
</dbReference>
<name>A0AAE4CLG6_9ACTN</name>
<dbReference type="Pfam" id="PF13641">
    <property type="entry name" value="Glyco_tranf_2_3"/>
    <property type="match status" value="1"/>
</dbReference>
<proteinExistence type="predicted"/>
<feature type="transmembrane region" description="Helical" evidence="2">
    <location>
        <begin position="827"/>
        <end position="851"/>
    </location>
</feature>
<feature type="transmembrane region" description="Helical" evidence="2">
    <location>
        <begin position="772"/>
        <end position="792"/>
    </location>
</feature>
<evidence type="ECO:0000256" key="2">
    <source>
        <dbReference type="SAM" id="Phobius"/>
    </source>
</evidence>
<evidence type="ECO:0000313" key="4">
    <source>
        <dbReference type="Proteomes" id="UP001180845"/>
    </source>
</evidence>
<feature type="compositionally biased region" description="Low complexity" evidence="1">
    <location>
        <begin position="429"/>
        <end position="451"/>
    </location>
</feature>
<feature type="region of interest" description="Disordered" evidence="1">
    <location>
        <begin position="411"/>
        <end position="476"/>
    </location>
</feature>
<keyword evidence="2" id="KW-0812">Transmembrane</keyword>
<dbReference type="InterPro" id="IPR050834">
    <property type="entry name" value="Glycosyltransf_2"/>
</dbReference>
<comment type="caution">
    <text evidence="3">The sequence shown here is derived from an EMBL/GenBank/DDBJ whole genome shotgun (WGS) entry which is preliminary data.</text>
</comment>
<feature type="transmembrane region" description="Helical" evidence="2">
    <location>
        <begin position="689"/>
        <end position="706"/>
    </location>
</feature>
<dbReference type="RefSeq" id="WP_310271531.1">
    <property type="nucleotide sequence ID" value="NZ_JAVDXW010000001.1"/>
</dbReference>
<dbReference type="Proteomes" id="UP001180845">
    <property type="component" value="Unassembled WGS sequence"/>
</dbReference>
<keyword evidence="2" id="KW-0472">Membrane</keyword>
<feature type="transmembrane region" description="Helical" evidence="2">
    <location>
        <begin position="1121"/>
        <end position="1139"/>
    </location>
</feature>
<protein>
    <submittedName>
        <fullName evidence="3">GT2 family glycosyltransferase</fullName>
    </submittedName>
</protein>
<evidence type="ECO:0000256" key="1">
    <source>
        <dbReference type="SAM" id="MobiDB-lite"/>
    </source>
</evidence>
<dbReference type="PANTHER" id="PTHR43685">
    <property type="entry name" value="GLYCOSYLTRANSFERASE"/>
    <property type="match status" value="1"/>
</dbReference>
<gene>
    <name evidence="3" type="ORF">JOF55_001482</name>
</gene>
<feature type="transmembrane region" description="Helical" evidence="2">
    <location>
        <begin position="560"/>
        <end position="586"/>
    </location>
</feature>
<feature type="transmembrane region" description="Helical" evidence="2">
    <location>
        <begin position="872"/>
        <end position="891"/>
    </location>
</feature>
<feature type="compositionally biased region" description="Polar residues" evidence="1">
    <location>
        <begin position="1169"/>
        <end position="1178"/>
    </location>
</feature>
<feature type="transmembrane region" description="Helical" evidence="2">
    <location>
        <begin position="799"/>
        <end position="821"/>
    </location>
</feature>
<dbReference type="AlphaFoldDB" id="A0AAE4CLG6"/>
<feature type="transmembrane region" description="Helical" evidence="2">
    <location>
        <begin position="284"/>
        <end position="306"/>
    </location>
</feature>
<sequence>MAASVPRLSTAPVLAILVCHNGEEWLPEVLDALRRLTIRPRHLLAVDTGSSDGSPALLARAAGSGTDDTAAGPLLDGILTPSSGTGFGAAVAAAVEHATERWGDPGQWLWLLHDDSAPEPDCLQTLLQVADADSGAAMLGPLGLDWQDPRLVIDAGLSMDTSGHQQTGMGQSEPDPALNVEDSAHTVSALQVSETLAVSTACALIRRTVFERLEGFDEAFSLGGEDIDLGWRINADGHLVLRVPGARMRHRGALRRGARDLSALPAPATRAVSVARRAHGVRTFLVNSAPLAFALGLVRLFLLTLLRGCGFTVLRRIPEAAAEFATVSGLLTGRFGLLRARAARRRVIPRPQGVRGLLTSRLTRLRNGVRGGIARLVRNRVRQDVMSGRTLPVTGEGTFQHDPAVVRRAGPEALPAGAPGTRGGRRRGVAGLRRPSEPVVVPVATETTATPEDSRPRPSPVSRDEQVPSGGPGDKLLLVPVDRSRVLRGLLLSPPVLLVAVLLGIAVLLHGPLAESARFGAELHGGRLLATSDLAATWSEYLAAWHPAHGGTGSPAPASLLVLAALGTVLAPVGGVATGVAVLLLLGVPLAGLSAYAAARFPAVPRSWRAAAAAAYALLPAATMSAAQGRLGVVVAHILMPVLLSGIASVVGLSGRADLAAKSGHWLGRACLTALGLAVLGAFAPVMHLVLVVLALLGFVLVPGRARSARGYTPRRTAGLFALVLLPVACLLPWPVAVFRNPQILVHGLGARVIEDPVGMSVAVLSPGGSPASWTAGALVIAAIAAIVLAPCRAVLPGIVVALTGWATAVIIGTVPVTPIWGGPSTVGWTGAPLVLAACGLVWIVLAAAHGGRRPARITAAGIPGSGQARRVAAASLVVALLAVASGAVLAGRSGPLRVQQAAATPAFTADPAGPGLLLSLNSGPQPARLIEGGRPRFGTDAVVPTGTAVDWLHRIEADLLSGQRSRVRSALAAAAARGAGFIAVPDATTAAKLHGVAGDLVADSGELADGRAVLRLLLPSSPVELLGPALARQARKEKAPAPESWPVVVEATLPHVTVRVSQGAPGRLLVLGAENEAGWQARVDGRAVPLATAWGHQVAVPLPEQASRVRVTFTELPRTTLLAVQAAAILFTLIGALPQRRRMSGRRRERPAPVPGPSVSVDELAQRPSMTPGSSPR</sequence>
<feature type="transmembrane region" description="Helical" evidence="2">
    <location>
        <begin position="633"/>
        <end position="654"/>
    </location>
</feature>
<feature type="compositionally biased region" description="Basic and acidic residues" evidence="1">
    <location>
        <begin position="452"/>
        <end position="466"/>
    </location>
</feature>
<feature type="region of interest" description="Disordered" evidence="1">
    <location>
        <begin position="1142"/>
        <end position="1178"/>
    </location>
</feature>
<dbReference type="PANTHER" id="PTHR43685:SF3">
    <property type="entry name" value="SLR2126 PROTEIN"/>
    <property type="match status" value="1"/>
</dbReference>
<organism evidence="3 4">
    <name type="scientific">Haloactinomyces albus</name>
    <dbReference type="NCBI Taxonomy" id="1352928"/>
    <lineage>
        <taxon>Bacteria</taxon>
        <taxon>Bacillati</taxon>
        <taxon>Actinomycetota</taxon>
        <taxon>Actinomycetes</taxon>
        <taxon>Actinopolysporales</taxon>
        <taxon>Actinopolysporaceae</taxon>
        <taxon>Haloactinomyces</taxon>
    </lineage>
</organism>